<reference evidence="1 2" key="1">
    <citation type="journal article" date="2007" name="Nat. Biotechnol.">
        <title>Complete genome sequence of the myxobacterium Sorangium cellulosum.</title>
        <authorList>
            <person name="Schneiker S."/>
            <person name="Perlova O."/>
            <person name="Kaiser O."/>
            <person name="Gerth K."/>
            <person name="Alici A."/>
            <person name="Altmeyer M.O."/>
            <person name="Bartels D."/>
            <person name="Bekel T."/>
            <person name="Beyer S."/>
            <person name="Bode E."/>
            <person name="Bode H.B."/>
            <person name="Bolten C.J."/>
            <person name="Choudhuri J.V."/>
            <person name="Doss S."/>
            <person name="Elnakady Y.A."/>
            <person name="Frank B."/>
            <person name="Gaigalat L."/>
            <person name="Goesmann A."/>
            <person name="Groeger C."/>
            <person name="Gross F."/>
            <person name="Jelsbak L."/>
            <person name="Jelsbak L."/>
            <person name="Kalinowski J."/>
            <person name="Kegler C."/>
            <person name="Knauber T."/>
            <person name="Konietzny S."/>
            <person name="Kopp M."/>
            <person name="Krause L."/>
            <person name="Krug D."/>
            <person name="Linke B."/>
            <person name="Mahmud T."/>
            <person name="Martinez-Arias R."/>
            <person name="McHardy A.C."/>
            <person name="Merai M."/>
            <person name="Meyer F."/>
            <person name="Mormann S."/>
            <person name="Munoz-Dorado J."/>
            <person name="Perez J."/>
            <person name="Pradella S."/>
            <person name="Rachid S."/>
            <person name="Raddatz G."/>
            <person name="Rosenau F."/>
            <person name="Rueckert C."/>
            <person name="Sasse F."/>
            <person name="Scharfe M."/>
            <person name="Schuster S.C."/>
            <person name="Suen G."/>
            <person name="Treuner-Lange A."/>
            <person name="Velicer G.J."/>
            <person name="Vorholter F.-J."/>
            <person name="Weissman K.J."/>
            <person name="Welch R.D."/>
            <person name="Wenzel S.C."/>
            <person name="Whitworth D.E."/>
            <person name="Wilhelm S."/>
            <person name="Wittmann C."/>
            <person name="Bloecker H."/>
            <person name="Puehler A."/>
            <person name="Mueller R."/>
        </authorList>
    </citation>
    <scope>NUCLEOTIDE SEQUENCE [LARGE SCALE GENOMIC DNA]</scope>
    <source>
        <strain evidence="2">So ce56</strain>
    </source>
</reference>
<dbReference type="AlphaFoldDB" id="A9GBD1"/>
<dbReference type="RefSeq" id="WP_012235462.1">
    <property type="nucleotide sequence ID" value="NC_010162.1"/>
</dbReference>
<dbReference type="OrthoDB" id="5522676at2"/>
<protein>
    <submittedName>
        <fullName evidence="1">Uncharacterized protein</fullName>
    </submittedName>
</protein>
<dbReference type="Proteomes" id="UP000002139">
    <property type="component" value="Chromosome"/>
</dbReference>
<dbReference type="BioCyc" id="SCEL448385:SCE_RS14510-MONOMER"/>
<keyword evidence="2" id="KW-1185">Reference proteome</keyword>
<dbReference type="EMBL" id="AM746676">
    <property type="protein sequence ID" value="CAN92989.1"/>
    <property type="molecule type" value="Genomic_DNA"/>
</dbReference>
<gene>
    <name evidence="1" type="ordered locus">sce2830</name>
</gene>
<sequence>MSSPDFKKRVLTADDLSLIASEIPALAELRGVHPWNRDKLWADVLDALIEARTKTERAAAQQALGAIQALDAIDQLFVRHDR</sequence>
<dbReference type="HOGENOM" id="CLU_2556479_0_0_7"/>
<proteinExistence type="predicted"/>
<organism evidence="1 2">
    <name type="scientific">Sorangium cellulosum (strain So ce56)</name>
    <name type="common">Polyangium cellulosum (strain So ce56)</name>
    <dbReference type="NCBI Taxonomy" id="448385"/>
    <lineage>
        <taxon>Bacteria</taxon>
        <taxon>Pseudomonadati</taxon>
        <taxon>Myxococcota</taxon>
        <taxon>Polyangia</taxon>
        <taxon>Polyangiales</taxon>
        <taxon>Polyangiaceae</taxon>
        <taxon>Sorangium</taxon>
    </lineage>
</organism>
<dbReference type="KEGG" id="scl:sce2830"/>
<dbReference type="STRING" id="448385.sce2830"/>
<evidence type="ECO:0000313" key="1">
    <source>
        <dbReference type="EMBL" id="CAN92989.1"/>
    </source>
</evidence>
<accession>A9GBD1</accession>
<evidence type="ECO:0000313" key="2">
    <source>
        <dbReference type="Proteomes" id="UP000002139"/>
    </source>
</evidence>
<name>A9GBD1_SORC5</name>